<proteinExistence type="inferred from homology"/>
<evidence type="ECO:0000313" key="6">
    <source>
        <dbReference type="EMBL" id="MCD2114885.1"/>
    </source>
</evidence>
<dbReference type="InterPro" id="IPR016161">
    <property type="entry name" value="Ald_DH/histidinol_DH"/>
</dbReference>
<reference evidence="6" key="1">
    <citation type="submission" date="2021-11" db="EMBL/GenBank/DDBJ databases">
        <title>Development of a sustainable strategy for remediation of hydrocarbon-contaminated territories based on the waste exchange concept.</title>
        <authorList>
            <person name="Elkin A."/>
        </authorList>
    </citation>
    <scope>NUCLEOTIDE SEQUENCE</scope>
    <source>
        <strain evidence="6">IEGM 757</strain>
    </source>
</reference>
<dbReference type="PANTHER" id="PTHR42804:SF1">
    <property type="entry name" value="ALDEHYDE DEHYDROGENASE-RELATED"/>
    <property type="match status" value="1"/>
</dbReference>
<evidence type="ECO:0000256" key="1">
    <source>
        <dbReference type="ARBA" id="ARBA00009986"/>
    </source>
</evidence>
<dbReference type="CDD" id="cd07139">
    <property type="entry name" value="ALDH_AldA-Rv0768"/>
    <property type="match status" value="1"/>
</dbReference>
<dbReference type="PANTHER" id="PTHR42804">
    <property type="entry name" value="ALDEHYDE DEHYDROGENASE"/>
    <property type="match status" value="1"/>
</dbReference>
<gene>
    <name evidence="6" type="ORF">LQ384_27715</name>
</gene>
<dbReference type="FunFam" id="3.40.309.10:FF:000012">
    <property type="entry name" value="Betaine aldehyde dehydrogenase"/>
    <property type="match status" value="1"/>
</dbReference>
<dbReference type="Proteomes" id="UP001198630">
    <property type="component" value="Unassembled WGS sequence"/>
</dbReference>
<dbReference type="InterPro" id="IPR015590">
    <property type="entry name" value="Aldehyde_DH_dom"/>
</dbReference>
<comment type="similarity">
    <text evidence="1 4">Belongs to the aldehyde dehydrogenase family.</text>
</comment>
<dbReference type="InterPro" id="IPR029510">
    <property type="entry name" value="Ald_DH_CS_GLU"/>
</dbReference>
<protein>
    <submittedName>
        <fullName evidence="6">Aldehyde dehydrogenase</fullName>
    </submittedName>
</protein>
<dbReference type="Gene3D" id="3.40.309.10">
    <property type="entry name" value="Aldehyde Dehydrogenase, Chain A, domain 2"/>
    <property type="match status" value="1"/>
</dbReference>
<feature type="domain" description="Aldehyde dehydrogenase" evidence="5">
    <location>
        <begin position="16"/>
        <end position="474"/>
    </location>
</feature>
<dbReference type="SUPFAM" id="SSF53720">
    <property type="entry name" value="ALDH-like"/>
    <property type="match status" value="1"/>
</dbReference>
<evidence type="ECO:0000256" key="3">
    <source>
        <dbReference type="PROSITE-ProRule" id="PRU10007"/>
    </source>
</evidence>
<evidence type="ECO:0000313" key="7">
    <source>
        <dbReference type="Proteomes" id="UP001198630"/>
    </source>
</evidence>
<accession>A0AAW4XQB5</accession>
<dbReference type="EMBL" id="JAJNCO010000033">
    <property type="protein sequence ID" value="MCD2114885.1"/>
    <property type="molecule type" value="Genomic_DNA"/>
</dbReference>
<organism evidence="6 7">
    <name type="scientific">Rhodococcus rhodochrous</name>
    <dbReference type="NCBI Taxonomy" id="1829"/>
    <lineage>
        <taxon>Bacteria</taxon>
        <taxon>Bacillati</taxon>
        <taxon>Actinomycetota</taxon>
        <taxon>Actinomycetes</taxon>
        <taxon>Mycobacteriales</taxon>
        <taxon>Nocardiaceae</taxon>
        <taxon>Rhodococcus</taxon>
    </lineage>
</organism>
<dbReference type="FunFam" id="3.40.605.10:FF:000007">
    <property type="entry name" value="NAD/NADP-dependent betaine aldehyde dehydrogenase"/>
    <property type="match status" value="1"/>
</dbReference>
<evidence type="ECO:0000256" key="4">
    <source>
        <dbReference type="RuleBase" id="RU003345"/>
    </source>
</evidence>
<dbReference type="Gene3D" id="3.40.605.10">
    <property type="entry name" value="Aldehyde Dehydrogenase, Chain A, domain 1"/>
    <property type="match status" value="1"/>
</dbReference>
<dbReference type="InterPro" id="IPR016162">
    <property type="entry name" value="Ald_DH_N"/>
</dbReference>
<keyword evidence="2 4" id="KW-0560">Oxidoreductase</keyword>
<dbReference type="AlphaFoldDB" id="A0AAW4XQB5"/>
<dbReference type="PROSITE" id="PS00687">
    <property type="entry name" value="ALDEHYDE_DEHYDR_GLU"/>
    <property type="match status" value="1"/>
</dbReference>
<dbReference type="RefSeq" id="WP_230792829.1">
    <property type="nucleotide sequence ID" value="NZ_JAJNCO010000033.1"/>
</dbReference>
<feature type="active site" evidence="3">
    <location>
        <position position="253"/>
    </location>
</feature>
<sequence length="494" mass="52836">MTASITHDSLFIDGAWTESSGNDRVEVISPSTEEVFGSVPSATREDVDAAVASARRAFVSGPWPHTKPEERATILQTVRAAIERDRERLAELVTNEMGAPIAQSRAIQVGVPLMMIDSFVELSQTFPFQQVRVSDSGSALVTREPVGVVAAIVPWNVPLTVAMMKLAPALLTGCTVVLKPALETPLSTLALARLFEEAGLPPGVVNVIPAGREVSEYLVQHPAVDKVTFTGSTAAGRRIASLCGENLKRVTLELGGKSAAVVLDDADLDSTVEALRLGSLRNSGQICSLKTRLLVSHRRHDEFIDRLRSLVESMPVGDPHDSDTQIGPMVSKRQRDVVNSYIAIGKEQGADAVLGGRQSEKGKGYFVDPTVFTNVTADMRIAQEEIFGPVLSVIKYTDEDEAIAIANDSAYGLNGAVFSEDLEHGIRVASRIRTGAVEINGNPVGFHSPVGGFKASGIGREAGHEGLEAYVEPRSLGLPRDFAEKLIADGSRPN</sequence>
<dbReference type="GO" id="GO:0016620">
    <property type="term" value="F:oxidoreductase activity, acting on the aldehyde or oxo group of donors, NAD or NADP as acceptor"/>
    <property type="evidence" value="ECO:0007669"/>
    <property type="project" value="InterPro"/>
</dbReference>
<name>A0AAW4XQB5_RHORH</name>
<evidence type="ECO:0000256" key="2">
    <source>
        <dbReference type="ARBA" id="ARBA00023002"/>
    </source>
</evidence>
<evidence type="ECO:0000259" key="5">
    <source>
        <dbReference type="Pfam" id="PF00171"/>
    </source>
</evidence>
<dbReference type="Pfam" id="PF00171">
    <property type="entry name" value="Aldedh"/>
    <property type="match status" value="1"/>
</dbReference>
<comment type="caution">
    <text evidence="6">The sequence shown here is derived from an EMBL/GenBank/DDBJ whole genome shotgun (WGS) entry which is preliminary data.</text>
</comment>
<dbReference type="InterPro" id="IPR016163">
    <property type="entry name" value="Ald_DH_C"/>
</dbReference>